<dbReference type="PANTHER" id="PTHR34591:SF13">
    <property type="entry name" value="OS03G0669900 PROTEIN"/>
    <property type="match status" value="1"/>
</dbReference>
<protein>
    <recommendedName>
        <fullName evidence="1">F-box domain-containing protein</fullName>
    </recommendedName>
</protein>
<dbReference type="OrthoDB" id="682692at2759"/>
<sequence>MGLLPEDMLTDILRHLAPRWLASSRRVCQSWNYEPHVLKSEMVEGRRWISILRHLAPRWLASSRRVCRAWRAAVDGHGLQTTVAALLPRSLAGIFIQHDNCWSAFLLRRPSASASAAAAVSADLDYTFPSATDDEIYSHEAFVARDHCNGLLLVDDRVVNPATRQWARLPPRPPPSIVGPTGHYYFYSDVYLAYDPAVSPHYEVFAVPRVRRKQGLYNGDQMMSEKESPFLYNELDPAVEELKWPPSPCVLHVFSSRTGRWEKRSFVRRGAAAAGTVADMRIDQFIWHRHAVYWGGLPN</sequence>
<evidence type="ECO:0000259" key="1">
    <source>
        <dbReference type="PROSITE" id="PS50181"/>
    </source>
</evidence>
<gene>
    <name evidence="2" type="ORF">HU200_057162</name>
</gene>
<evidence type="ECO:0000313" key="3">
    <source>
        <dbReference type="Proteomes" id="UP000636709"/>
    </source>
</evidence>
<dbReference type="InterPro" id="IPR001810">
    <property type="entry name" value="F-box_dom"/>
</dbReference>
<comment type="caution">
    <text evidence="2">The sequence shown here is derived from an EMBL/GenBank/DDBJ whole genome shotgun (WGS) entry which is preliminary data.</text>
</comment>
<proteinExistence type="predicted"/>
<dbReference type="Pfam" id="PF12937">
    <property type="entry name" value="F-box-like"/>
    <property type="match status" value="1"/>
</dbReference>
<dbReference type="SUPFAM" id="SSF81383">
    <property type="entry name" value="F-box domain"/>
    <property type="match status" value="2"/>
</dbReference>
<dbReference type="Proteomes" id="UP000636709">
    <property type="component" value="Unassembled WGS sequence"/>
</dbReference>
<dbReference type="PROSITE" id="PS50181">
    <property type="entry name" value="FBOX"/>
    <property type="match status" value="1"/>
</dbReference>
<name>A0A835AK71_9POAL</name>
<dbReference type="PANTHER" id="PTHR34591">
    <property type="entry name" value="OS03G0653100 PROTEIN-RELATED"/>
    <property type="match status" value="1"/>
</dbReference>
<evidence type="ECO:0000313" key="2">
    <source>
        <dbReference type="EMBL" id="KAF8661064.1"/>
    </source>
</evidence>
<dbReference type="AlphaFoldDB" id="A0A835AK71"/>
<dbReference type="EMBL" id="JACEFO010002416">
    <property type="protein sequence ID" value="KAF8661064.1"/>
    <property type="molecule type" value="Genomic_DNA"/>
</dbReference>
<reference evidence="2" key="1">
    <citation type="submission" date="2020-07" db="EMBL/GenBank/DDBJ databases">
        <title>Genome sequence and genetic diversity analysis of an under-domesticated orphan crop, white fonio (Digitaria exilis).</title>
        <authorList>
            <person name="Bennetzen J.L."/>
            <person name="Chen S."/>
            <person name="Ma X."/>
            <person name="Wang X."/>
            <person name="Yssel A.E.J."/>
            <person name="Chaluvadi S.R."/>
            <person name="Johnson M."/>
            <person name="Gangashetty P."/>
            <person name="Hamidou F."/>
            <person name="Sanogo M.D."/>
            <person name="Zwaenepoel A."/>
            <person name="Wallace J."/>
            <person name="Van De Peer Y."/>
            <person name="Van Deynze A."/>
        </authorList>
    </citation>
    <scope>NUCLEOTIDE SEQUENCE</scope>
    <source>
        <tissue evidence="2">Leaves</tissue>
    </source>
</reference>
<keyword evidence="3" id="KW-1185">Reference proteome</keyword>
<dbReference type="InterPro" id="IPR036047">
    <property type="entry name" value="F-box-like_dom_sf"/>
</dbReference>
<feature type="domain" description="F-box" evidence="1">
    <location>
        <begin position="1"/>
        <end position="51"/>
    </location>
</feature>
<organism evidence="2 3">
    <name type="scientific">Digitaria exilis</name>
    <dbReference type="NCBI Taxonomy" id="1010633"/>
    <lineage>
        <taxon>Eukaryota</taxon>
        <taxon>Viridiplantae</taxon>
        <taxon>Streptophyta</taxon>
        <taxon>Embryophyta</taxon>
        <taxon>Tracheophyta</taxon>
        <taxon>Spermatophyta</taxon>
        <taxon>Magnoliopsida</taxon>
        <taxon>Liliopsida</taxon>
        <taxon>Poales</taxon>
        <taxon>Poaceae</taxon>
        <taxon>PACMAD clade</taxon>
        <taxon>Panicoideae</taxon>
        <taxon>Panicodae</taxon>
        <taxon>Paniceae</taxon>
        <taxon>Anthephorinae</taxon>
        <taxon>Digitaria</taxon>
    </lineage>
</organism>
<accession>A0A835AK71</accession>